<dbReference type="STRING" id="467210.HMPREF1866_00421"/>
<dbReference type="AlphaFoldDB" id="A0A133ZZ12"/>
<dbReference type="RefSeq" id="WP_060930386.1">
    <property type="nucleotide sequence ID" value="NZ_KQ959775.1"/>
</dbReference>
<dbReference type="OrthoDB" id="9803145at2"/>
<dbReference type="PATRIC" id="fig|467210.3.peg.416"/>
<evidence type="ECO:0000313" key="1">
    <source>
        <dbReference type="EMBL" id="KXB60640.1"/>
    </source>
</evidence>
<accession>A0A133ZZ12</accession>
<gene>
    <name evidence="1" type="ORF">HMPREF1866_00421</name>
</gene>
<reference evidence="2" key="1">
    <citation type="submission" date="2016-01" db="EMBL/GenBank/DDBJ databases">
        <authorList>
            <person name="Mitreva M."/>
            <person name="Pepin K.H."/>
            <person name="Mihindukulasuriya K.A."/>
            <person name="Fulton R."/>
            <person name="Fronick C."/>
            <person name="O'Laughlin M."/>
            <person name="Miner T."/>
            <person name="Herter B."/>
            <person name="Rosa B.A."/>
            <person name="Cordes M."/>
            <person name="Tomlinson C."/>
            <person name="Wollam A."/>
            <person name="Palsikar V.B."/>
            <person name="Mardis E.R."/>
            <person name="Wilson R.K."/>
        </authorList>
    </citation>
    <scope>NUCLEOTIDE SEQUENCE [LARGE SCALE GENOMIC DNA]</scope>
    <source>
        <strain evidence="2">DNF00896</strain>
    </source>
</reference>
<organism evidence="1 2">
    <name type="scientific">Lachnoanaerobaculum saburreum</name>
    <dbReference type="NCBI Taxonomy" id="467210"/>
    <lineage>
        <taxon>Bacteria</taxon>
        <taxon>Bacillati</taxon>
        <taxon>Bacillota</taxon>
        <taxon>Clostridia</taxon>
        <taxon>Lachnospirales</taxon>
        <taxon>Lachnospiraceae</taxon>
        <taxon>Lachnoanaerobaculum</taxon>
    </lineage>
</organism>
<name>A0A133ZZ12_9FIRM</name>
<comment type="caution">
    <text evidence="1">The sequence shown here is derived from an EMBL/GenBank/DDBJ whole genome shotgun (WGS) entry which is preliminary data.</text>
</comment>
<proteinExistence type="predicted"/>
<dbReference type="EMBL" id="LSDA01000011">
    <property type="protein sequence ID" value="KXB60640.1"/>
    <property type="molecule type" value="Genomic_DNA"/>
</dbReference>
<sequence length="96" mass="11052">MTDEKLIKEGLNGKDSLKIILSGYVDKSENENTEEKVGVVSVMFVSENKELVVKKIEEFEAKYPERYFMVYSVPLDTNLEELNHYPSIAIFQSDLN</sequence>
<evidence type="ECO:0000313" key="2">
    <source>
        <dbReference type="Proteomes" id="UP000070394"/>
    </source>
</evidence>
<dbReference type="Proteomes" id="UP000070394">
    <property type="component" value="Unassembled WGS sequence"/>
</dbReference>
<keyword evidence="2" id="KW-1185">Reference proteome</keyword>
<protein>
    <submittedName>
        <fullName evidence="1">Uncharacterized protein</fullName>
    </submittedName>
</protein>